<dbReference type="SUPFAM" id="SSF50978">
    <property type="entry name" value="WD40 repeat-like"/>
    <property type="match status" value="1"/>
</dbReference>
<dbReference type="VEuPathDB" id="MicrosporidiaDB:EHP00_379"/>
<evidence type="ECO:0000313" key="3">
    <source>
        <dbReference type="Proteomes" id="UP000192758"/>
    </source>
</evidence>
<evidence type="ECO:0000256" key="1">
    <source>
        <dbReference type="SAM" id="MobiDB-lite"/>
    </source>
</evidence>
<reference evidence="2 3" key="1">
    <citation type="journal article" date="2017" name="Environ. Microbiol.">
        <title>Decay of the glycolytic pathway and adaptation to intranuclear parasitism within Enterocytozoonidae microsporidia.</title>
        <authorList>
            <person name="Wiredu Boakye D."/>
            <person name="Jaroenlak P."/>
            <person name="Prachumwat A."/>
            <person name="Williams T.A."/>
            <person name="Bateman K.S."/>
            <person name="Itsathitphaisarn O."/>
            <person name="Sritunyalucksana K."/>
            <person name="Paszkiewicz K.H."/>
            <person name="Moore K.A."/>
            <person name="Stentiford G.D."/>
            <person name="Williams B.A."/>
        </authorList>
    </citation>
    <scope>NUCLEOTIDE SEQUENCE [LARGE SCALE GENOMIC DNA]</scope>
    <source>
        <strain evidence="2 3">TH1</strain>
    </source>
</reference>
<gene>
    <name evidence="2" type="ORF">EHP00_379</name>
</gene>
<dbReference type="STRING" id="646526.A0A1W0E9A3"/>
<accession>A0A1W0E9A3</accession>
<dbReference type="AlphaFoldDB" id="A0A1W0E9A3"/>
<dbReference type="EMBL" id="MNPJ01000001">
    <property type="protein sequence ID" value="OQS55837.1"/>
    <property type="molecule type" value="Genomic_DNA"/>
</dbReference>
<name>A0A1W0E9A3_9MICR</name>
<organism evidence="2 3">
    <name type="scientific">Ecytonucleospora hepatopenaei</name>
    <dbReference type="NCBI Taxonomy" id="646526"/>
    <lineage>
        <taxon>Eukaryota</taxon>
        <taxon>Fungi</taxon>
        <taxon>Fungi incertae sedis</taxon>
        <taxon>Microsporidia</taxon>
        <taxon>Enterocytozoonidae</taxon>
        <taxon>Ecytonucleospora</taxon>
    </lineage>
</organism>
<proteinExistence type="predicted"/>
<protein>
    <submittedName>
        <fullName evidence="2">Uncharacterized protein</fullName>
    </submittedName>
</protein>
<evidence type="ECO:0000313" key="2">
    <source>
        <dbReference type="EMBL" id="OQS55837.1"/>
    </source>
</evidence>
<keyword evidence="3" id="KW-1185">Reference proteome</keyword>
<dbReference type="InterPro" id="IPR036322">
    <property type="entry name" value="WD40_repeat_dom_sf"/>
</dbReference>
<sequence length="779" mass="91139">MGVLLYFDEQGEEIHRNELLSGNAIKSCCITDGGRYIFCGGDWCYLFVIDVYSPNKLFKIEDFYNINPMANIKYIVGAKNGFKVATSYENTVAIYFHSGTKMKHSLIDISEYTTGGIKPIMLNMEFLSNGLLVILGTDRILRVYYNDYLISITPDILLGSLYVHSFLNLFCIADETRIVFYLLNKKMKAVEVHKIMISIPINNGQFSNNGDYFITSDFSGSLNFYKLNFNGMYKETMQYFKFDLITNNKLMDTVINCILNIDFKRNVFKLIKQCNITKEEFVQLKKKYPNKFDLLYECVLYGNTYDPKNKNLFWKKSLLEALPKPTSNIWVRENVAFRSLNKYKVYKEEITQLPGIYTEQIDMEESSSTETQTQLINSQDLKNNTKCLQETKPLNNTRIIIESSSEVNNTIGLKDEDILIENDEETALKIFNAMNSTRRMLRSEQNRLRQGLGGVLHKEDPSSEIVLRKSKIRRPGTYERSKMPSVSPDEENKKLQKSVPMDFNSKEEEKTDLYTKKKDNIRTLIEKTPFKKSRRLIESIEEEVSGLKDDEKRTNTHIDDKDPYKKWLFSIPYGKHDEVYINADYYKKFCKEEVRITTNTEIQSGFYTISDINPGKMYLKKDKGEYIVYLKLTLEKNRKMYKNINFYECRDSEAGILCLKIQKNYKKYDTVTVDGIRGQIEETNNLKIKVNGNWYLQSEIFVGNEGLDLSEFFIDDACDYKTPQFFMNYDRINYRIQHNFYKTAGELKRDLIQLSVKFKDLDFGYYKHVQGIIEKLAKH</sequence>
<feature type="region of interest" description="Disordered" evidence="1">
    <location>
        <begin position="472"/>
        <end position="511"/>
    </location>
</feature>
<dbReference type="Proteomes" id="UP000192758">
    <property type="component" value="Unassembled WGS sequence"/>
</dbReference>
<dbReference type="OrthoDB" id="2196105at2759"/>
<comment type="caution">
    <text evidence="2">The sequence shown here is derived from an EMBL/GenBank/DDBJ whole genome shotgun (WGS) entry which is preliminary data.</text>
</comment>